<sequence length="152" mass="15944">MATTGTPDVSGFGVGSMGRVDGHYSRGFGVTVGSMGRVDGHYSRGFGVTVGSMGRGDGHYSRGFGMSVGSMGGVDSHYSRNFGLQLQCLTDGRDDADKLITATWRYGTGEPRLEISYKPVVGLDTNRSICPLSRGGSVIVDQTGGRDHQASV</sequence>
<dbReference type="EMBL" id="BMAT01000615">
    <property type="protein sequence ID" value="GFR69455.1"/>
    <property type="molecule type" value="Genomic_DNA"/>
</dbReference>
<evidence type="ECO:0008006" key="3">
    <source>
        <dbReference type="Google" id="ProtNLM"/>
    </source>
</evidence>
<evidence type="ECO:0000313" key="1">
    <source>
        <dbReference type="EMBL" id="GFR69455.1"/>
    </source>
</evidence>
<protein>
    <recommendedName>
        <fullName evidence="3">Autotransporter domain-containing protein</fullName>
    </recommendedName>
</protein>
<dbReference type="Proteomes" id="UP000762676">
    <property type="component" value="Unassembled WGS sequence"/>
</dbReference>
<evidence type="ECO:0000313" key="2">
    <source>
        <dbReference type="Proteomes" id="UP000762676"/>
    </source>
</evidence>
<reference evidence="1 2" key="1">
    <citation type="journal article" date="2021" name="Elife">
        <title>Chloroplast acquisition without the gene transfer in kleptoplastic sea slugs, Plakobranchus ocellatus.</title>
        <authorList>
            <person name="Maeda T."/>
            <person name="Takahashi S."/>
            <person name="Yoshida T."/>
            <person name="Shimamura S."/>
            <person name="Takaki Y."/>
            <person name="Nagai Y."/>
            <person name="Toyoda A."/>
            <person name="Suzuki Y."/>
            <person name="Arimoto A."/>
            <person name="Ishii H."/>
            <person name="Satoh N."/>
            <person name="Nishiyama T."/>
            <person name="Hasebe M."/>
            <person name="Maruyama T."/>
            <person name="Minagawa J."/>
            <person name="Obokata J."/>
            <person name="Shigenobu S."/>
        </authorList>
    </citation>
    <scope>NUCLEOTIDE SEQUENCE [LARGE SCALE GENOMIC DNA]</scope>
</reference>
<dbReference type="AlphaFoldDB" id="A0AAV4FAU5"/>
<comment type="caution">
    <text evidence="1">The sequence shown here is derived from an EMBL/GenBank/DDBJ whole genome shotgun (WGS) entry which is preliminary data.</text>
</comment>
<keyword evidence="2" id="KW-1185">Reference proteome</keyword>
<gene>
    <name evidence="1" type="ORF">ElyMa_000301800</name>
</gene>
<accession>A0AAV4FAU5</accession>
<proteinExistence type="predicted"/>
<organism evidence="1 2">
    <name type="scientific">Elysia marginata</name>
    <dbReference type="NCBI Taxonomy" id="1093978"/>
    <lineage>
        <taxon>Eukaryota</taxon>
        <taxon>Metazoa</taxon>
        <taxon>Spiralia</taxon>
        <taxon>Lophotrochozoa</taxon>
        <taxon>Mollusca</taxon>
        <taxon>Gastropoda</taxon>
        <taxon>Heterobranchia</taxon>
        <taxon>Euthyneura</taxon>
        <taxon>Panpulmonata</taxon>
        <taxon>Sacoglossa</taxon>
        <taxon>Placobranchoidea</taxon>
        <taxon>Plakobranchidae</taxon>
        <taxon>Elysia</taxon>
    </lineage>
</organism>
<name>A0AAV4FAU5_9GAST</name>